<comment type="caution">
    <text evidence="1">The sequence shown here is derived from an EMBL/GenBank/DDBJ whole genome shotgun (WGS) entry which is preliminary data.</text>
</comment>
<name>A0A5C5WZE4_9BACT</name>
<dbReference type="EMBL" id="SJPK01000014">
    <property type="protein sequence ID" value="TWT56294.1"/>
    <property type="molecule type" value="Genomic_DNA"/>
</dbReference>
<gene>
    <name evidence="1" type="ORF">CA85_42950</name>
</gene>
<organism evidence="1 2">
    <name type="scientific">Allorhodopirellula solitaria</name>
    <dbReference type="NCBI Taxonomy" id="2527987"/>
    <lineage>
        <taxon>Bacteria</taxon>
        <taxon>Pseudomonadati</taxon>
        <taxon>Planctomycetota</taxon>
        <taxon>Planctomycetia</taxon>
        <taxon>Pirellulales</taxon>
        <taxon>Pirellulaceae</taxon>
        <taxon>Allorhodopirellula</taxon>
    </lineage>
</organism>
<reference evidence="1 2" key="1">
    <citation type="submission" date="2019-02" db="EMBL/GenBank/DDBJ databases">
        <title>Deep-cultivation of Planctomycetes and their phenomic and genomic characterization uncovers novel biology.</title>
        <authorList>
            <person name="Wiegand S."/>
            <person name="Jogler M."/>
            <person name="Boedeker C."/>
            <person name="Pinto D."/>
            <person name="Vollmers J."/>
            <person name="Rivas-Marin E."/>
            <person name="Kohn T."/>
            <person name="Peeters S.H."/>
            <person name="Heuer A."/>
            <person name="Rast P."/>
            <person name="Oberbeckmann S."/>
            <person name="Bunk B."/>
            <person name="Jeske O."/>
            <person name="Meyerdierks A."/>
            <person name="Storesund J.E."/>
            <person name="Kallscheuer N."/>
            <person name="Luecker S."/>
            <person name="Lage O.M."/>
            <person name="Pohl T."/>
            <person name="Merkel B.J."/>
            <person name="Hornburger P."/>
            <person name="Mueller R.-W."/>
            <person name="Bruemmer F."/>
            <person name="Labrenz M."/>
            <person name="Spormann A.M."/>
            <person name="Op Den Camp H."/>
            <person name="Overmann J."/>
            <person name="Amann R."/>
            <person name="Jetten M.S.M."/>
            <person name="Mascher T."/>
            <person name="Medema M.H."/>
            <person name="Devos D.P."/>
            <person name="Kaster A.-K."/>
            <person name="Ovreas L."/>
            <person name="Rohde M."/>
            <person name="Galperin M.Y."/>
            <person name="Jogler C."/>
        </authorList>
    </citation>
    <scope>NUCLEOTIDE SEQUENCE [LARGE SCALE GENOMIC DNA]</scope>
    <source>
        <strain evidence="1 2">CA85</strain>
    </source>
</reference>
<dbReference type="AlphaFoldDB" id="A0A5C5WZE4"/>
<accession>A0A5C5WZE4</accession>
<evidence type="ECO:0000313" key="2">
    <source>
        <dbReference type="Proteomes" id="UP000318053"/>
    </source>
</evidence>
<keyword evidence="2" id="KW-1185">Reference proteome</keyword>
<dbReference type="Proteomes" id="UP000318053">
    <property type="component" value="Unassembled WGS sequence"/>
</dbReference>
<sequence>MRRLAITICILAFLTSTYFLTSARWSGYFTAHIDLDVPPEAERDSFVYYECWNDNVAQWLCNNDHVGVHGFEPAFRSTSDSDFVSVSSGGTSNAFGIFDTYHAPTSLVLQYRQKTTDETRQFHRIPIPIPPGRGDRAITVDLTRADVKPLR</sequence>
<proteinExistence type="predicted"/>
<protein>
    <submittedName>
        <fullName evidence="1">Uncharacterized protein</fullName>
    </submittedName>
</protein>
<evidence type="ECO:0000313" key="1">
    <source>
        <dbReference type="EMBL" id="TWT56294.1"/>
    </source>
</evidence>